<dbReference type="AlphaFoldDB" id="A0AAV9UJP7"/>
<dbReference type="GO" id="GO:0032454">
    <property type="term" value="F:histone H3K9 demethylase activity"/>
    <property type="evidence" value="ECO:0007669"/>
    <property type="project" value="InterPro"/>
</dbReference>
<dbReference type="InterPro" id="IPR046349">
    <property type="entry name" value="C1-like_sf"/>
</dbReference>
<keyword evidence="2" id="KW-0479">Metal-binding</keyword>
<dbReference type="SUPFAM" id="SSF51197">
    <property type="entry name" value="Clavaminate synthase-like"/>
    <property type="match status" value="1"/>
</dbReference>
<accession>A0AAV9UJP7</accession>
<evidence type="ECO:0000313" key="6">
    <source>
        <dbReference type="EMBL" id="KAK6343235.1"/>
    </source>
</evidence>
<evidence type="ECO:0000256" key="2">
    <source>
        <dbReference type="ARBA" id="ARBA00022723"/>
    </source>
</evidence>
<reference evidence="6 7" key="1">
    <citation type="submission" date="2019-10" db="EMBL/GenBank/DDBJ databases">
        <authorList>
            <person name="Palmer J.M."/>
        </authorList>
    </citation>
    <scope>NUCLEOTIDE SEQUENCE [LARGE SCALE GENOMIC DNA]</scope>
    <source>
        <strain evidence="6 7">TWF730</strain>
    </source>
</reference>
<evidence type="ECO:0000313" key="7">
    <source>
        <dbReference type="Proteomes" id="UP001373714"/>
    </source>
</evidence>
<evidence type="ECO:0000256" key="1">
    <source>
        <dbReference type="ARBA" id="ARBA00004123"/>
    </source>
</evidence>
<keyword evidence="7" id="KW-1185">Reference proteome</keyword>
<organism evidence="6 7">
    <name type="scientific">Orbilia blumenaviensis</name>
    <dbReference type="NCBI Taxonomy" id="1796055"/>
    <lineage>
        <taxon>Eukaryota</taxon>
        <taxon>Fungi</taxon>
        <taxon>Dikarya</taxon>
        <taxon>Ascomycota</taxon>
        <taxon>Pezizomycotina</taxon>
        <taxon>Orbiliomycetes</taxon>
        <taxon>Orbiliales</taxon>
        <taxon>Orbiliaceae</taxon>
        <taxon>Orbilia</taxon>
    </lineage>
</organism>
<comment type="subcellular location">
    <subcellularLocation>
        <location evidence="1">Nucleus</location>
    </subcellularLocation>
</comment>
<dbReference type="GO" id="GO:0031490">
    <property type="term" value="F:chromatin DNA binding"/>
    <property type="evidence" value="ECO:0007669"/>
    <property type="project" value="TreeGrafter"/>
</dbReference>
<dbReference type="GO" id="GO:0006357">
    <property type="term" value="P:regulation of transcription by RNA polymerase II"/>
    <property type="evidence" value="ECO:0007669"/>
    <property type="project" value="TreeGrafter"/>
</dbReference>
<evidence type="ECO:0000256" key="3">
    <source>
        <dbReference type="ARBA" id="ARBA00023242"/>
    </source>
</evidence>
<dbReference type="GO" id="GO:0003712">
    <property type="term" value="F:transcription coregulator activity"/>
    <property type="evidence" value="ECO:0007669"/>
    <property type="project" value="TreeGrafter"/>
</dbReference>
<dbReference type="GO" id="GO:0000118">
    <property type="term" value="C:histone deacetylase complex"/>
    <property type="evidence" value="ECO:0007669"/>
    <property type="project" value="TreeGrafter"/>
</dbReference>
<dbReference type="PROSITE" id="PS51184">
    <property type="entry name" value="JMJC"/>
    <property type="match status" value="1"/>
</dbReference>
<dbReference type="GO" id="GO:0000785">
    <property type="term" value="C:chromatin"/>
    <property type="evidence" value="ECO:0007669"/>
    <property type="project" value="TreeGrafter"/>
</dbReference>
<dbReference type="PANTHER" id="PTHR12549">
    <property type="entry name" value="JMJC DOMAIN-CONTAINING HISTONE DEMETHYLATION PROTEIN"/>
    <property type="match status" value="1"/>
</dbReference>
<dbReference type="InterPro" id="IPR045109">
    <property type="entry name" value="LSDs-like"/>
</dbReference>
<name>A0AAV9UJP7_9PEZI</name>
<evidence type="ECO:0000259" key="5">
    <source>
        <dbReference type="PROSITE" id="PS51184"/>
    </source>
</evidence>
<protein>
    <recommendedName>
        <fullName evidence="5">JmjC domain-containing protein</fullName>
    </recommendedName>
</protein>
<dbReference type="SMART" id="SM00558">
    <property type="entry name" value="JmjC"/>
    <property type="match status" value="1"/>
</dbReference>
<dbReference type="Pfam" id="PF02373">
    <property type="entry name" value="JmjC"/>
    <property type="match status" value="1"/>
</dbReference>
<dbReference type="EMBL" id="JAVHNS010000009">
    <property type="protein sequence ID" value="KAK6343235.1"/>
    <property type="molecule type" value="Genomic_DNA"/>
</dbReference>
<feature type="domain" description="JmjC" evidence="5">
    <location>
        <begin position="460"/>
        <end position="653"/>
    </location>
</feature>
<dbReference type="SUPFAM" id="SSF57889">
    <property type="entry name" value="Cysteine-rich domain"/>
    <property type="match status" value="1"/>
</dbReference>
<gene>
    <name evidence="6" type="ORF">TWF730_010834</name>
</gene>
<keyword evidence="3" id="KW-0539">Nucleus</keyword>
<dbReference type="InterPro" id="IPR003347">
    <property type="entry name" value="JmjC_dom"/>
</dbReference>
<dbReference type="PANTHER" id="PTHR12549:SF38">
    <property type="entry name" value="JMJC DOMAIN-CONTAINING HISTONE DEMETHYLASE 2, ISOFORM A"/>
    <property type="match status" value="1"/>
</dbReference>
<dbReference type="Proteomes" id="UP001373714">
    <property type="component" value="Unassembled WGS sequence"/>
</dbReference>
<dbReference type="Gene3D" id="2.60.120.650">
    <property type="entry name" value="Cupin"/>
    <property type="match status" value="1"/>
</dbReference>
<feature type="region of interest" description="Disordered" evidence="4">
    <location>
        <begin position="708"/>
        <end position="792"/>
    </location>
</feature>
<dbReference type="GO" id="GO:0046872">
    <property type="term" value="F:metal ion binding"/>
    <property type="evidence" value="ECO:0007669"/>
    <property type="project" value="UniProtKB-KW"/>
</dbReference>
<sequence length="792" mass="88238">MAGSKANKADDTVQMSEGRASKRFKRGMSEQTPSGDIDPGMSGDEVNDDRVVASNSGPLVPLVPSAPIVATPDHKFIQMKTCQSLKKNEGVNIQCQSCIERRVDSGGCRFAGYRAFKLINPTDEVLIDKTSEQLKTGTAKSKKRKHNDHPELPAGLDYGNYALVGDRKAHAASTKSTDCIFSTSTPLSSSLKARTVEDEYIMSKITPALCRALKRELKHEEQAKHPLIRIAEDPAQRSLCDSCATTLFITSYMCHLCGREYCPDCYDDWTENGNIRFETCSRTKMHTKEQLLVVVRACEGELKTVIDELELYMLKTKPTGPSPTAVEGLGRDNYPARTLRDAMFAPVYEYKASRFEEQIFRDIWSMHGHPIIIKDCLDRFKLPWDPTYFINNHGHEDCVLVQTCPPFQEHKAKVARFFEQFGKPHGNGTANPKGTLSGSFTGDALKLKDWPPADDFADVFPDLMIDFENALPEAVVKHIRHDGIYNLTSRFPKGFNKPDLGPKMYNAFPATVQMDGRIGGTTNLHRDITDAINFMMYAISADDDIDAPGAIWDIFPIGATKHIRDYLDTQYPNQSIDPLHSQAYYLAPEDLEALYKKYNVQSYRVLQRPGDAVMIPAGCAHQVRNVKDCIKVAVDFLSPENVEVCEYLIQENRGIAERANSPAALATKKGRESKKMSRVKKEDVLQLWKCLMYYYESVREKLWAAGSDEPKNTEKGVTATEDAGQETLTKKKANTAESNVEETVLGSKKDEEDELMEISPPKGTHSGGDVLTTASPKGKEKGGKQGEVIIIG</sequence>
<comment type="caution">
    <text evidence="6">The sequence shown here is derived from an EMBL/GenBank/DDBJ whole genome shotgun (WGS) entry which is preliminary data.</text>
</comment>
<proteinExistence type="predicted"/>
<feature type="region of interest" description="Disordered" evidence="4">
    <location>
        <begin position="1"/>
        <end position="48"/>
    </location>
</feature>
<evidence type="ECO:0000256" key="4">
    <source>
        <dbReference type="SAM" id="MobiDB-lite"/>
    </source>
</evidence>